<feature type="region of interest" description="Disordered" evidence="1">
    <location>
        <begin position="164"/>
        <end position="183"/>
    </location>
</feature>
<feature type="region of interest" description="Disordered" evidence="1">
    <location>
        <begin position="1"/>
        <end position="95"/>
    </location>
</feature>
<feature type="compositionally biased region" description="Basic and acidic residues" evidence="1">
    <location>
        <begin position="74"/>
        <end position="90"/>
    </location>
</feature>
<feature type="compositionally biased region" description="Polar residues" evidence="1">
    <location>
        <begin position="171"/>
        <end position="182"/>
    </location>
</feature>
<name>A0A812X6V2_SYMPI</name>
<sequence>APLAPFAAAPAGLPSSGSTVPPQAEAQGFEVPPGMRLEPVTRMQSVEPVTQEVRQAEPVSREVGGEEPSLSPEARWDEKDSTLIPEDRPEGQLQVEPTATRKALDAMCGLAQAAAKSQASTVRKESRDKAKDRIRGRQKEAEQQWMSRQKPKLGDWSLLRQSAMPRGAQERASSAPQQSAVTRQRPLRATFVPRDAEGRQIQFHPPARAEPRRMKESGNQTCKCGSHTLCICNYASRNNSCRKIYHGAARPEGRCVVHSGAFKRSGSAPRPARDGMTPI</sequence>
<organism evidence="2 3">
    <name type="scientific">Symbiodinium pilosum</name>
    <name type="common">Dinoflagellate</name>
    <dbReference type="NCBI Taxonomy" id="2952"/>
    <lineage>
        <taxon>Eukaryota</taxon>
        <taxon>Sar</taxon>
        <taxon>Alveolata</taxon>
        <taxon>Dinophyceae</taxon>
        <taxon>Suessiales</taxon>
        <taxon>Symbiodiniaceae</taxon>
        <taxon>Symbiodinium</taxon>
    </lineage>
</organism>
<evidence type="ECO:0000256" key="1">
    <source>
        <dbReference type="SAM" id="MobiDB-lite"/>
    </source>
</evidence>
<evidence type="ECO:0000313" key="3">
    <source>
        <dbReference type="Proteomes" id="UP000649617"/>
    </source>
</evidence>
<keyword evidence="3" id="KW-1185">Reference proteome</keyword>
<dbReference type="Proteomes" id="UP000649617">
    <property type="component" value="Unassembled WGS sequence"/>
</dbReference>
<feature type="compositionally biased region" description="Low complexity" evidence="1">
    <location>
        <begin position="1"/>
        <end position="18"/>
    </location>
</feature>
<dbReference type="AlphaFoldDB" id="A0A812X6V2"/>
<feature type="non-terminal residue" evidence="2">
    <location>
        <position position="1"/>
    </location>
</feature>
<comment type="caution">
    <text evidence="2">The sequence shown here is derived from an EMBL/GenBank/DDBJ whole genome shotgun (WGS) entry which is preliminary data.</text>
</comment>
<dbReference type="OrthoDB" id="446445at2759"/>
<proteinExistence type="predicted"/>
<protein>
    <submittedName>
        <fullName evidence="2">Uncharacterized protein</fullName>
    </submittedName>
</protein>
<evidence type="ECO:0000313" key="2">
    <source>
        <dbReference type="EMBL" id="CAE7708828.1"/>
    </source>
</evidence>
<accession>A0A812X6V2</accession>
<dbReference type="EMBL" id="CAJNIZ010045044">
    <property type="protein sequence ID" value="CAE7708828.1"/>
    <property type="molecule type" value="Genomic_DNA"/>
</dbReference>
<gene>
    <name evidence="2" type="ORF">SPIL2461_LOCUS20059</name>
</gene>
<feature type="region of interest" description="Disordered" evidence="1">
    <location>
        <begin position="110"/>
        <end position="150"/>
    </location>
</feature>
<feature type="compositionally biased region" description="Basic and acidic residues" evidence="1">
    <location>
        <begin position="122"/>
        <end position="142"/>
    </location>
</feature>
<reference evidence="2" key="1">
    <citation type="submission" date="2021-02" db="EMBL/GenBank/DDBJ databases">
        <authorList>
            <person name="Dougan E. K."/>
            <person name="Rhodes N."/>
            <person name="Thang M."/>
            <person name="Chan C."/>
        </authorList>
    </citation>
    <scope>NUCLEOTIDE SEQUENCE</scope>
</reference>